<dbReference type="PANTHER" id="PTHR24033">
    <property type="entry name" value="EGF-LIKE DOMAIN-CONTAINING PROTEIN"/>
    <property type="match status" value="1"/>
</dbReference>
<feature type="disulfide bond" evidence="1">
    <location>
        <begin position="152"/>
        <end position="161"/>
    </location>
</feature>
<reference evidence="4" key="1">
    <citation type="submission" date="2025-08" db="UniProtKB">
        <authorList>
            <consortium name="RefSeq"/>
        </authorList>
    </citation>
    <scope>IDENTIFICATION</scope>
    <source>
        <tissue evidence="4">Testes</tissue>
    </source>
</reference>
<feature type="disulfide bond" evidence="1">
    <location>
        <begin position="219"/>
        <end position="228"/>
    </location>
</feature>
<dbReference type="Pfam" id="PF25024">
    <property type="entry name" value="EGF_TEN"/>
    <property type="match status" value="1"/>
</dbReference>
<keyword evidence="1" id="KW-0245">EGF-like domain</keyword>
<proteinExistence type="predicted"/>
<organism evidence="3 4">
    <name type="scientific">Saccoglossus kowalevskii</name>
    <name type="common">Acorn worm</name>
    <dbReference type="NCBI Taxonomy" id="10224"/>
    <lineage>
        <taxon>Eukaryota</taxon>
        <taxon>Metazoa</taxon>
        <taxon>Hemichordata</taxon>
        <taxon>Enteropneusta</taxon>
        <taxon>Harrimaniidae</taxon>
        <taxon>Saccoglossus</taxon>
    </lineage>
</organism>
<dbReference type="Proteomes" id="UP000694865">
    <property type="component" value="Unplaced"/>
</dbReference>
<comment type="caution">
    <text evidence="1">Lacks conserved residue(s) required for the propagation of feature annotation.</text>
</comment>
<feature type="domain" description="EGF-like" evidence="2">
    <location>
        <begin position="129"/>
        <end position="162"/>
    </location>
</feature>
<evidence type="ECO:0000256" key="1">
    <source>
        <dbReference type="PROSITE-ProRule" id="PRU00076"/>
    </source>
</evidence>
<dbReference type="PROSITE" id="PS01186">
    <property type="entry name" value="EGF_2"/>
    <property type="match status" value="4"/>
</dbReference>
<keyword evidence="1" id="KW-1015">Disulfide bond</keyword>
<dbReference type="PROSITE" id="PS00022">
    <property type="entry name" value="EGF_1"/>
    <property type="match status" value="4"/>
</dbReference>
<keyword evidence="3" id="KW-1185">Reference proteome</keyword>
<sequence length="259" mass="27244">MHPRVFLINQKLYILCHGKLLNHVSYPAQSVAFRVGCLGIKLASSFVIASFLTSICKKKSNFETHSVEEDDETTDMRFQIISILVCVGLICMQDTDACSDDADCLNGGTCTNTSVCDCVAGFVGDDCGTVVKCSDDTACQNGGTCTSNECVCVTGYAGDNCETATCSSDTDCLNGGTCTDSVCVCATGYVGDHCGTDGTCADDDDCQNGGTCTDNECVCATGFSGDTCETAENSGNIQKVDFVMIVSLCLTFPAWFISN</sequence>
<feature type="disulfide bond" evidence="1">
    <location>
        <begin position="118"/>
        <end position="127"/>
    </location>
</feature>
<protein>
    <submittedName>
        <fullName evidence="4">Neurogenic locus notch homolog protein 2-like</fullName>
    </submittedName>
</protein>
<dbReference type="Gene3D" id="2.10.25.10">
    <property type="entry name" value="Laminin"/>
    <property type="match status" value="4"/>
</dbReference>
<dbReference type="SUPFAM" id="SSF57196">
    <property type="entry name" value="EGF/Laminin"/>
    <property type="match status" value="2"/>
</dbReference>
<gene>
    <name evidence="4" type="primary">LOC102807407</name>
</gene>
<dbReference type="InterPro" id="IPR051830">
    <property type="entry name" value="NOTCH_homolog"/>
</dbReference>
<dbReference type="PANTHER" id="PTHR24033:SF224">
    <property type="entry name" value="C-TYPE LECTIN"/>
    <property type="match status" value="1"/>
</dbReference>
<name>A0ABM0MKL4_SACKO</name>
<dbReference type="CDD" id="cd00054">
    <property type="entry name" value="EGF_CA"/>
    <property type="match status" value="3"/>
</dbReference>
<dbReference type="PROSITE" id="PS50026">
    <property type="entry name" value="EGF_3"/>
    <property type="match status" value="3"/>
</dbReference>
<evidence type="ECO:0000313" key="3">
    <source>
        <dbReference type="Proteomes" id="UP000694865"/>
    </source>
</evidence>
<feature type="domain" description="EGF-like" evidence="2">
    <location>
        <begin position="196"/>
        <end position="229"/>
    </location>
</feature>
<feature type="domain" description="EGF-like" evidence="2">
    <location>
        <begin position="94"/>
        <end position="128"/>
    </location>
</feature>
<dbReference type="RefSeq" id="XP_006820555.1">
    <property type="nucleotide sequence ID" value="XM_006820492.1"/>
</dbReference>
<dbReference type="SMART" id="SM00181">
    <property type="entry name" value="EGF"/>
    <property type="match status" value="4"/>
</dbReference>
<evidence type="ECO:0000313" key="4">
    <source>
        <dbReference type="RefSeq" id="XP_006820555.1"/>
    </source>
</evidence>
<evidence type="ECO:0000259" key="2">
    <source>
        <dbReference type="PROSITE" id="PS50026"/>
    </source>
</evidence>
<dbReference type="InterPro" id="IPR000742">
    <property type="entry name" value="EGF"/>
</dbReference>
<dbReference type="GeneID" id="102807407"/>
<accession>A0ABM0MKL4</accession>